<sequence>MNDATELESSLAGTIDFFQNVRRKLGALEAATDSQQTLLQTVTTTVAACEQGQQTDRRALAVLADTFGVQTERLTALQADIRLVDEQLARLASELESQRQTMAEAGPLRQELQKHQDRLKHLDTLITKLSADTSSTRQILNVLQADLATQSDALRELDQTWREGLASYQDRLSELERIAAESKTITPTPMAEEAMVDAAAEESPFLTPPDSPFLVAIPTEASAPPAPQPTTQGQIDQLASAFSVAQEEQQALHDCMTATLAADQEEKQKIHDQLAAAHDRQQALDEQFALLQTALTSQQDALADLRATLTEQLAAQQQHISALATAMDSSDEPAIASLETDLLALRETVNHNAEQLIRIQDALGEQLQDQRQRLDQLDTALNSLSHAAPPTLAADLQPLHAALAEQADALEQLRQDTQQQFTTLTATTGNQAQEIRQTADRTAELQEQMTDLLEQFAALPTPADRPAAQNAEVNLHDFQQNLDVLQGTVAALDTRLAGQAQAFSSNFEQFQGLNTELAELRQQLAKLESARRPGVIEQVLAAQGQEISQLGEALQQIKRDQPEFTETAPDSQDAKITALEEQFNRYNAQQADLAAHLEATRANSKVIQEKVLTLATNVAQRIHEFQNQLLAAKTDQGTQIQTIEQKLITLQATVEALETQRKTRRWFSMPASLTTVLVIVGAVLLAVFNRIIM</sequence>
<dbReference type="PANTHER" id="PTHR23159">
    <property type="entry name" value="CENTROSOMAL PROTEIN 2"/>
    <property type="match status" value="1"/>
</dbReference>
<evidence type="ECO:0000313" key="4">
    <source>
        <dbReference type="Proteomes" id="UP000035760"/>
    </source>
</evidence>
<dbReference type="Proteomes" id="UP000035760">
    <property type="component" value="Unassembled WGS sequence"/>
</dbReference>
<evidence type="ECO:0000256" key="2">
    <source>
        <dbReference type="SAM" id="Phobius"/>
    </source>
</evidence>
<dbReference type="EMBL" id="CBTJ020000027">
    <property type="protein sequence ID" value="CDI01842.1"/>
    <property type="molecule type" value="Genomic_DNA"/>
</dbReference>
<keyword evidence="1" id="KW-0175">Coiled coil</keyword>
<feature type="transmembrane region" description="Helical" evidence="2">
    <location>
        <begin position="666"/>
        <end position="688"/>
    </location>
</feature>
<evidence type="ECO:0000256" key="1">
    <source>
        <dbReference type="SAM" id="Coils"/>
    </source>
</evidence>
<dbReference type="OrthoDB" id="10015824at2"/>
<reference evidence="3" key="1">
    <citation type="submission" date="2013-07" db="EMBL/GenBank/DDBJ databases">
        <authorList>
            <person name="McIlroy S."/>
        </authorList>
    </citation>
    <scope>NUCLEOTIDE SEQUENCE [LARGE SCALE GENOMIC DNA]</scope>
    <source>
        <strain evidence="3">Run_A_D11</strain>
    </source>
</reference>
<feature type="coiled-coil region" evidence="1">
    <location>
        <begin position="360"/>
        <end position="530"/>
    </location>
</feature>
<organism evidence="3 4">
    <name type="scientific">Candidatus Competibacter denitrificans Run_A_D11</name>
    <dbReference type="NCBI Taxonomy" id="1400863"/>
    <lineage>
        <taxon>Bacteria</taxon>
        <taxon>Pseudomonadati</taxon>
        <taxon>Pseudomonadota</taxon>
        <taxon>Gammaproteobacteria</taxon>
        <taxon>Candidatus Competibacteraceae</taxon>
        <taxon>Candidatus Competibacter</taxon>
    </lineage>
</organism>
<dbReference type="Gene3D" id="1.10.287.1490">
    <property type="match status" value="1"/>
</dbReference>
<dbReference type="PANTHER" id="PTHR23159:SF60">
    <property type="entry name" value="SPINDLE ASSEMBLY ABNORMAL PROTEIN 4"/>
    <property type="match status" value="1"/>
</dbReference>
<keyword evidence="2" id="KW-0812">Transmembrane</keyword>
<comment type="caution">
    <text evidence="3">The sequence shown here is derived from an EMBL/GenBank/DDBJ whole genome shotgun (WGS) entry which is preliminary data.</text>
</comment>
<keyword evidence="4" id="KW-1185">Reference proteome</keyword>
<evidence type="ECO:0000313" key="3">
    <source>
        <dbReference type="EMBL" id="CDI01842.1"/>
    </source>
</evidence>
<proteinExistence type="predicted"/>
<gene>
    <name evidence="3" type="ORF">BN873_210063</name>
</gene>
<protein>
    <submittedName>
        <fullName evidence="3">Uncharacterized protein</fullName>
    </submittedName>
</protein>
<dbReference type="RefSeq" id="WP_048671324.1">
    <property type="nucleotide sequence ID" value="NZ_CBTJ020000027.1"/>
</dbReference>
<name>W6M2U3_9GAMM</name>
<reference evidence="3" key="2">
    <citation type="submission" date="2014-03" db="EMBL/GenBank/DDBJ databases">
        <title>Candidatus Competibacter-lineage genomes retrieved from metagenomes reveal functional metabolic diversity.</title>
        <authorList>
            <person name="McIlroy S.J."/>
            <person name="Albertsen M."/>
            <person name="Andresen E.K."/>
            <person name="Saunders A.M."/>
            <person name="Kristiansen R."/>
            <person name="Stokholm-Bjerregaard M."/>
            <person name="Nielsen K.L."/>
            <person name="Nielsen P.H."/>
        </authorList>
    </citation>
    <scope>NUCLEOTIDE SEQUENCE</scope>
    <source>
        <strain evidence="3">Run_A_D11</strain>
    </source>
</reference>
<dbReference type="STRING" id="1400863.BN873_210063"/>
<keyword evidence="2" id="KW-0472">Membrane</keyword>
<accession>W6M2U3</accession>
<feature type="coiled-coil region" evidence="1">
    <location>
        <begin position="74"/>
        <end position="185"/>
    </location>
</feature>
<dbReference type="AlphaFoldDB" id="W6M2U3"/>
<keyword evidence="2" id="KW-1133">Transmembrane helix</keyword>